<dbReference type="EMBL" id="HF920636">
    <property type="protein sequence ID" value="CCV02347.1"/>
    <property type="molecule type" value="Genomic_DNA"/>
</dbReference>
<dbReference type="KEGG" id="vg:18501346"/>
<evidence type="ECO:0000313" key="1">
    <source>
        <dbReference type="EMBL" id="CCV02347.1"/>
    </source>
</evidence>
<sequence length="173" mass="20626">MNQLKVKQNHYNIKFMEELTKHSVEDITKQWEYIGGDTGRHLTKYETLFFKKPDFPHSNKCICTHDIEENCYIKNMLNKQILIVGNCCINKFLNIDTSKKCERCKEPHKNKKNNYCNTCRQTFILSIGKYKGKSFDYVKVNDTLYCDWVLRTEIFGDSLIQFKEWLIETKVND</sequence>
<dbReference type="Proteomes" id="UP000136450">
    <property type="component" value="Segment"/>
</dbReference>
<gene>
    <name evidence="1" type="primary">152R</name>
    <name evidence="1" type="ORF">IIV30_152R</name>
</gene>
<dbReference type="OrthoDB" id="39291at10239"/>
<reference evidence="1 2" key="1">
    <citation type="submission" date="2013-03" db="EMBL/GenBank/DDBJ databases">
        <title>Genomic and evolutionary features of invertebrate iridoviruse.</title>
        <authorList>
            <person name="Piegu B."/>
            <person name="Guizard S."/>
            <person name="Bideshi D."/>
            <person name="Spears T."/>
            <person name="Federici B."/>
            <person name="Bigot Y."/>
        </authorList>
    </citation>
    <scope>NUCLEOTIDE SEQUENCE [LARGE SCALE GENOMIC DNA]</scope>
</reference>
<accession>W8W1U3</accession>
<evidence type="ECO:0000313" key="2">
    <source>
        <dbReference type="Proteomes" id="UP000136450"/>
    </source>
</evidence>
<protein>
    <submittedName>
        <fullName evidence="1">Uncharacterized protein</fullName>
    </submittedName>
</protein>
<proteinExistence type="predicted"/>
<name>W8W1U3_9VIRU</name>
<dbReference type="RefSeq" id="YP_009010446.1">
    <property type="nucleotide sequence ID" value="NC_023611.1"/>
</dbReference>
<organism evidence="1 2">
    <name type="scientific">Invertebrate iridescent virus 30</name>
    <dbReference type="NCBI Taxonomy" id="345585"/>
    <lineage>
        <taxon>Viruses</taxon>
        <taxon>Varidnaviria</taxon>
        <taxon>Bamfordvirae</taxon>
        <taxon>Nucleocytoviricota</taxon>
        <taxon>Megaviricetes</taxon>
        <taxon>Pimascovirales</taxon>
        <taxon>Pimascovirales incertae sedis</taxon>
        <taxon>Iridoviridae</taxon>
        <taxon>Betairidovirinae</taxon>
        <taxon>Chloriridovirus</taxon>
        <taxon>Chloriridovirus simulium1</taxon>
        <taxon>Invertebrate iridescent virus 22</taxon>
    </lineage>
</organism>
<dbReference type="GeneID" id="18501346"/>